<dbReference type="PROSITE" id="PS50002">
    <property type="entry name" value="SH3"/>
    <property type="match status" value="1"/>
</dbReference>
<evidence type="ECO:0000259" key="5">
    <source>
        <dbReference type="PROSITE" id="PS50002"/>
    </source>
</evidence>
<proteinExistence type="predicted"/>
<dbReference type="AlphaFoldDB" id="A0A1X7TW36"/>
<keyword evidence="1 3" id="KW-0728">SH3 domain</keyword>
<dbReference type="OrthoDB" id="5983572at2759"/>
<evidence type="ECO:0000256" key="3">
    <source>
        <dbReference type="PROSITE-ProRule" id="PRU00192"/>
    </source>
</evidence>
<dbReference type="PANTHER" id="PTHR24111">
    <property type="entry name" value="LEUCINE-RICH REPEAT-CONTAINING PROTEIN 34"/>
    <property type="match status" value="1"/>
</dbReference>
<evidence type="ECO:0000256" key="1">
    <source>
        <dbReference type="ARBA" id="ARBA00022443"/>
    </source>
</evidence>
<dbReference type="Gene3D" id="2.30.30.40">
    <property type="entry name" value="SH3 Domains"/>
    <property type="match status" value="1"/>
</dbReference>
<protein>
    <recommendedName>
        <fullName evidence="5">SH3 domain-containing protein</fullName>
    </recommendedName>
</protein>
<dbReference type="InterPro" id="IPR032675">
    <property type="entry name" value="LRR_dom_sf"/>
</dbReference>
<dbReference type="SUPFAM" id="SSF50044">
    <property type="entry name" value="SH3-domain"/>
    <property type="match status" value="1"/>
</dbReference>
<sequence length="619" mass="70951">RPFFFNAAHKTIFNEIRGSFGILRVQIVPLISQSIPSVAELKLFLQLSFPELSPDLSNADSIEDIMNFVVKKCRVNDISIIKTIVKQFKIAEAKPLISEYEKEVKTVSGSLKDFLSQNQPEHFLICETIQFTLGWEPEEHSLDDIRNLLEEAFKELNKRIIVRSIHRGNSIIIICYGPHHLLAALLLEAQDNLTVLLKEFSLIRLTIGHYTVYDKRIRYKVMNNECLAEEIKLVDGEEQELRTLLDYKEGVIVDLLLNYSVTYTNEKDQWTQSPTAESIYTARINYHGIWGGDLSFREEKQLEIYDKWSSFWWKGRSLVSGDEGDIPSSCVYSMLESLQLLEFILSVEEVSLPILQKIRNDSSSNDEKASLFLETINDDPIMISALRQDKEQHDKGVTGSINRGSDSVSLTSPSPVQCNEVISNINNNHKEIDLRYSSTNSTVSLLSSTKLHTLNLRRLEIRSTPLTNDCIQYLCILLTNNKTIQELVISIHSISDRGVTNICRALEHNSTLTSLYLYDNPLISSASGRALSYLVLNNSSLVELNLRHTSLSTKSILLILQSLMDYEHAVQGYQWLGTAANYKYKTRIRRLILDHRHKETCINHHLINYYLIQDSVYWR</sequence>
<organism evidence="6">
    <name type="scientific">Amphimedon queenslandica</name>
    <name type="common">Sponge</name>
    <dbReference type="NCBI Taxonomy" id="400682"/>
    <lineage>
        <taxon>Eukaryota</taxon>
        <taxon>Metazoa</taxon>
        <taxon>Porifera</taxon>
        <taxon>Demospongiae</taxon>
        <taxon>Heteroscleromorpha</taxon>
        <taxon>Haplosclerida</taxon>
        <taxon>Niphatidae</taxon>
        <taxon>Amphimedon</taxon>
    </lineage>
</organism>
<dbReference type="SUPFAM" id="SSF52047">
    <property type="entry name" value="RNI-like"/>
    <property type="match status" value="1"/>
</dbReference>
<dbReference type="SMART" id="SM00368">
    <property type="entry name" value="LRR_RI"/>
    <property type="match status" value="4"/>
</dbReference>
<name>A0A1X7TW36_AMPQE</name>
<evidence type="ECO:0000256" key="2">
    <source>
        <dbReference type="ARBA" id="ARBA00022737"/>
    </source>
</evidence>
<feature type="compositionally biased region" description="Polar residues" evidence="4">
    <location>
        <begin position="399"/>
        <end position="414"/>
    </location>
</feature>
<dbReference type="PANTHER" id="PTHR24111:SF0">
    <property type="entry name" value="LEUCINE-RICH REPEAT-CONTAINING PROTEIN"/>
    <property type="match status" value="1"/>
</dbReference>
<dbReference type="EnsemblMetazoa" id="Aqu2.1.19151_001">
    <property type="protein sequence ID" value="Aqu2.1.19151_001"/>
    <property type="gene ID" value="Aqu2.1.19151"/>
</dbReference>
<evidence type="ECO:0000313" key="6">
    <source>
        <dbReference type="EnsemblMetazoa" id="Aqu2.1.19151_001"/>
    </source>
</evidence>
<dbReference type="Gene3D" id="3.80.10.10">
    <property type="entry name" value="Ribonuclease Inhibitor"/>
    <property type="match status" value="1"/>
</dbReference>
<evidence type="ECO:0000256" key="4">
    <source>
        <dbReference type="SAM" id="MobiDB-lite"/>
    </source>
</evidence>
<reference evidence="6" key="1">
    <citation type="submission" date="2017-05" db="UniProtKB">
        <authorList>
            <consortium name="EnsemblMetazoa"/>
        </authorList>
    </citation>
    <scope>IDENTIFICATION</scope>
</reference>
<dbReference type="InParanoid" id="A0A1X7TW36"/>
<keyword evidence="2" id="KW-0677">Repeat</keyword>
<dbReference type="InterPro" id="IPR036028">
    <property type="entry name" value="SH3-like_dom_sf"/>
</dbReference>
<accession>A0A1X7TW36</accession>
<feature type="domain" description="SH3" evidence="5">
    <location>
        <begin position="275"/>
        <end position="336"/>
    </location>
</feature>
<dbReference type="InterPro" id="IPR001452">
    <property type="entry name" value="SH3_domain"/>
</dbReference>
<feature type="region of interest" description="Disordered" evidence="4">
    <location>
        <begin position="394"/>
        <end position="414"/>
    </location>
</feature>
<dbReference type="InterPro" id="IPR052201">
    <property type="entry name" value="LRR-containing_regulator"/>
</dbReference>